<keyword evidence="5" id="KW-1185">Reference proteome</keyword>
<keyword evidence="1" id="KW-0479">Metal-binding</keyword>
<dbReference type="PANTHER" id="PTHR43522:SF2">
    <property type="entry name" value="TRANSKETOLASE 1-RELATED"/>
    <property type="match status" value="1"/>
</dbReference>
<sequence>SEVALAVDAQKVLAEKGHDVSVVSIPSFDLFEAQSDEYKESVLPKAVKKRVAIEAGASFGWQKYTKCKGKIISIDHFGASAPGNIVLEEFGFTVDNIVLMYEKF</sequence>
<gene>
    <name evidence="4" type="ORF">ACFSR0_08220</name>
</gene>
<evidence type="ECO:0000313" key="5">
    <source>
        <dbReference type="Proteomes" id="UP001597427"/>
    </source>
</evidence>
<dbReference type="InterPro" id="IPR033247">
    <property type="entry name" value="Transketolase_fam"/>
</dbReference>
<evidence type="ECO:0000256" key="1">
    <source>
        <dbReference type="ARBA" id="ARBA00022723"/>
    </source>
</evidence>
<dbReference type="SUPFAM" id="SSF52922">
    <property type="entry name" value="TK C-terminal domain-like"/>
    <property type="match status" value="1"/>
</dbReference>
<organism evidence="4 5">
    <name type="scientific">Enterococcus camelliae</name>
    <dbReference type="NCBI Taxonomy" id="453959"/>
    <lineage>
        <taxon>Bacteria</taxon>
        <taxon>Bacillati</taxon>
        <taxon>Bacillota</taxon>
        <taxon>Bacilli</taxon>
        <taxon>Lactobacillales</taxon>
        <taxon>Enterococcaceae</taxon>
        <taxon>Enterococcus</taxon>
    </lineage>
</organism>
<protein>
    <submittedName>
        <fullName evidence="4">Transketolase C-terminal domain-containing protein</fullName>
    </submittedName>
</protein>
<comment type="caution">
    <text evidence="4">The sequence shown here is derived from an EMBL/GenBank/DDBJ whole genome shotgun (WGS) entry which is preliminary data.</text>
</comment>
<evidence type="ECO:0000259" key="3">
    <source>
        <dbReference type="Pfam" id="PF22613"/>
    </source>
</evidence>
<name>A0ABW5TLC4_9ENTE</name>
<accession>A0ABW5TLC4</accession>
<dbReference type="InterPro" id="IPR009014">
    <property type="entry name" value="Transketo_C/PFOR_II"/>
</dbReference>
<evidence type="ECO:0000313" key="4">
    <source>
        <dbReference type="EMBL" id="MFD2729410.1"/>
    </source>
</evidence>
<proteinExistence type="predicted"/>
<dbReference type="Gene3D" id="3.40.50.920">
    <property type="match status" value="1"/>
</dbReference>
<evidence type="ECO:0000256" key="2">
    <source>
        <dbReference type="ARBA" id="ARBA00022842"/>
    </source>
</evidence>
<dbReference type="RefSeq" id="WP_379981744.1">
    <property type="nucleotide sequence ID" value="NZ_JBHUMO010000046.1"/>
</dbReference>
<keyword evidence="2" id="KW-0460">Magnesium</keyword>
<dbReference type="Pfam" id="PF22613">
    <property type="entry name" value="Transketolase_C_1"/>
    <property type="match status" value="1"/>
</dbReference>
<dbReference type="EMBL" id="JBHUMO010000046">
    <property type="protein sequence ID" value="MFD2729410.1"/>
    <property type="molecule type" value="Genomic_DNA"/>
</dbReference>
<feature type="domain" description="Transketolase-like C-terminal" evidence="3">
    <location>
        <begin position="1"/>
        <end position="93"/>
    </location>
</feature>
<feature type="non-terminal residue" evidence="4">
    <location>
        <position position="1"/>
    </location>
</feature>
<dbReference type="PANTHER" id="PTHR43522">
    <property type="entry name" value="TRANSKETOLASE"/>
    <property type="match status" value="1"/>
</dbReference>
<dbReference type="InterPro" id="IPR055152">
    <property type="entry name" value="Transketolase-like_C_2"/>
</dbReference>
<dbReference type="Proteomes" id="UP001597427">
    <property type="component" value="Unassembled WGS sequence"/>
</dbReference>
<reference evidence="5" key="1">
    <citation type="journal article" date="2019" name="Int. J. Syst. Evol. Microbiol.">
        <title>The Global Catalogue of Microorganisms (GCM) 10K type strain sequencing project: providing services to taxonomists for standard genome sequencing and annotation.</title>
        <authorList>
            <consortium name="The Broad Institute Genomics Platform"/>
            <consortium name="The Broad Institute Genome Sequencing Center for Infectious Disease"/>
            <person name="Wu L."/>
            <person name="Ma J."/>
        </authorList>
    </citation>
    <scope>NUCLEOTIDE SEQUENCE [LARGE SCALE GENOMIC DNA]</scope>
    <source>
        <strain evidence="5">TISTR 932</strain>
    </source>
</reference>